<feature type="transmembrane region" description="Helical" evidence="1">
    <location>
        <begin position="38"/>
        <end position="59"/>
    </location>
</feature>
<name>A0A151WJZ5_9HYME</name>
<proteinExistence type="predicted"/>
<evidence type="ECO:0000256" key="2">
    <source>
        <dbReference type="SAM" id="SignalP"/>
    </source>
</evidence>
<evidence type="ECO:0000313" key="4">
    <source>
        <dbReference type="Proteomes" id="UP000075809"/>
    </source>
</evidence>
<reference evidence="3 4" key="1">
    <citation type="submission" date="2015-09" db="EMBL/GenBank/DDBJ databases">
        <title>Trachymyrmex zeteki WGS genome.</title>
        <authorList>
            <person name="Nygaard S."/>
            <person name="Hu H."/>
            <person name="Boomsma J."/>
            <person name="Zhang G."/>
        </authorList>
    </citation>
    <scope>NUCLEOTIDE SEQUENCE [LARGE SCALE GENOMIC DNA]</scope>
    <source>
        <strain evidence="3">Tzet28-1</strain>
        <tissue evidence="3">Whole body</tissue>
    </source>
</reference>
<gene>
    <name evidence="3" type="ORF">ALC60_12787</name>
</gene>
<dbReference type="Proteomes" id="UP000075809">
    <property type="component" value="Unassembled WGS sequence"/>
</dbReference>
<evidence type="ECO:0000313" key="3">
    <source>
        <dbReference type="EMBL" id="KYQ48178.1"/>
    </source>
</evidence>
<feature type="chain" id="PRO_5007591237" evidence="2">
    <location>
        <begin position="23"/>
        <end position="70"/>
    </location>
</feature>
<accession>A0A151WJZ5</accession>
<dbReference type="AlphaFoldDB" id="A0A151WJZ5"/>
<keyword evidence="1" id="KW-0812">Transmembrane</keyword>
<keyword evidence="2" id="KW-0732">Signal</keyword>
<dbReference type="EMBL" id="KQ983022">
    <property type="protein sequence ID" value="KYQ48178.1"/>
    <property type="molecule type" value="Genomic_DNA"/>
</dbReference>
<feature type="signal peptide" evidence="2">
    <location>
        <begin position="1"/>
        <end position="22"/>
    </location>
</feature>
<protein>
    <submittedName>
        <fullName evidence="3">Uncharacterized protein</fullName>
    </submittedName>
</protein>
<keyword evidence="4" id="KW-1185">Reference proteome</keyword>
<evidence type="ECO:0000256" key="1">
    <source>
        <dbReference type="SAM" id="Phobius"/>
    </source>
</evidence>
<keyword evidence="1" id="KW-0472">Membrane</keyword>
<organism evidence="3 4">
    <name type="scientific">Mycetomoellerius zeteki</name>
    <dbReference type="NCBI Taxonomy" id="64791"/>
    <lineage>
        <taxon>Eukaryota</taxon>
        <taxon>Metazoa</taxon>
        <taxon>Ecdysozoa</taxon>
        <taxon>Arthropoda</taxon>
        <taxon>Hexapoda</taxon>
        <taxon>Insecta</taxon>
        <taxon>Pterygota</taxon>
        <taxon>Neoptera</taxon>
        <taxon>Endopterygota</taxon>
        <taxon>Hymenoptera</taxon>
        <taxon>Apocrita</taxon>
        <taxon>Aculeata</taxon>
        <taxon>Formicoidea</taxon>
        <taxon>Formicidae</taxon>
        <taxon>Myrmicinae</taxon>
        <taxon>Mycetomoellerius</taxon>
    </lineage>
</organism>
<keyword evidence="1" id="KW-1133">Transmembrane helix</keyword>
<sequence>MFPRDLLLMLLLTCILYNYSYAEETKDKTSLDDWVIILTLTVCCMFSVLIVMVPTLLYYRYCSKEAEFVQ</sequence>